<protein>
    <submittedName>
        <fullName evidence="1">Uncharacterized protein</fullName>
    </submittedName>
</protein>
<feature type="non-terminal residue" evidence="1">
    <location>
        <position position="35"/>
    </location>
</feature>
<dbReference type="AlphaFoldDB" id="A0A381SYU3"/>
<organism evidence="1">
    <name type="scientific">marine metagenome</name>
    <dbReference type="NCBI Taxonomy" id="408172"/>
    <lineage>
        <taxon>unclassified sequences</taxon>
        <taxon>metagenomes</taxon>
        <taxon>ecological metagenomes</taxon>
    </lineage>
</organism>
<dbReference type="EMBL" id="UINC01003780">
    <property type="protein sequence ID" value="SVA09195.1"/>
    <property type="molecule type" value="Genomic_DNA"/>
</dbReference>
<name>A0A381SYU3_9ZZZZ</name>
<proteinExistence type="predicted"/>
<gene>
    <name evidence="1" type="ORF">METZ01_LOCUS62049</name>
</gene>
<evidence type="ECO:0000313" key="1">
    <source>
        <dbReference type="EMBL" id="SVA09195.1"/>
    </source>
</evidence>
<accession>A0A381SYU3</accession>
<reference evidence="1" key="1">
    <citation type="submission" date="2018-05" db="EMBL/GenBank/DDBJ databases">
        <authorList>
            <person name="Lanie J.A."/>
            <person name="Ng W.-L."/>
            <person name="Kazmierczak K.M."/>
            <person name="Andrzejewski T.M."/>
            <person name="Davidsen T.M."/>
            <person name="Wayne K.J."/>
            <person name="Tettelin H."/>
            <person name="Glass J.I."/>
            <person name="Rusch D."/>
            <person name="Podicherti R."/>
            <person name="Tsui H.-C.T."/>
            <person name="Winkler M.E."/>
        </authorList>
    </citation>
    <scope>NUCLEOTIDE SEQUENCE</scope>
</reference>
<sequence>MNQKKKFRSSEWYSSTTHRRDTFVHRGWMRNQGHP</sequence>